<dbReference type="InterPro" id="IPR028261">
    <property type="entry name" value="DPD_II"/>
</dbReference>
<keyword evidence="3" id="KW-0314">Glutamate biosynthesis</keyword>
<gene>
    <name evidence="6" type="ORF">FRACYDRAFT_260715</name>
</gene>
<evidence type="ECO:0000313" key="7">
    <source>
        <dbReference type="Proteomes" id="UP000095751"/>
    </source>
</evidence>
<evidence type="ECO:0000256" key="2">
    <source>
        <dbReference type="ARBA" id="ARBA00023002"/>
    </source>
</evidence>
<evidence type="ECO:0000256" key="1">
    <source>
        <dbReference type="ARBA" id="ARBA00022605"/>
    </source>
</evidence>
<dbReference type="InterPro" id="IPR006005">
    <property type="entry name" value="Glut_synth_ssu1"/>
</dbReference>
<keyword evidence="7" id="KW-1185">Reference proteome</keyword>
<dbReference type="AlphaFoldDB" id="A0A1E7FG05"/>
<evidence type="ECO:0000256" key="4">
    <source>
        <dbReference type="ARBA" id="ARBA00029440"/>
    </source>
</evidence>
<dbReference type="FunFam" id="3.40.50.720:FF:000113">
    <property type="entry name" value="Glutamate synthase [NADH], amyloplastic"/>
    <property type="match status" value="1"/>
</dbReference>
<accession>A0A1E7FG05</accession>
<sequence length="502" mass="55706">MMLRNILGRSNRCTAILARAVRTQSTQVEKSSVKGPIATDGRHEIDHAVDYEHDSESVKVRRRDGSMQNVEKLRGFLNYQRNPEPYRPPLERLQDWEEINPVPDRDVDVAHTALELKVQAARCMDCGTPFCQTYSGCPVNNLIPEWNNLVYQDHWDEAIENLHSTNNFPEFTGRVCPAPCEGSCVAGLVDDPVTIKNIEYSIVDRAFRDGKITARIPEDRSGMTVAVVGSGPAGLATADQLNQMGHKVTVFERADRVGGLLMYGIPNMKLEKETVDRRVNLLREEGIEFVTNADIGKNVDVNELKADFDALCLTLGSTKPRDLPVPGRDLKGIHFAMEFLTANQKKLLMTKEGKLESQWEEDNWITAEGKDVIVIGGGDTGTDCIGRPKVIEGSEREWPADLVVLSMGFLSPEAYVTEELGLDVDQRNNIQAVYGDFRTSVEGVFAGGDCRRGQSLVVWAINEGRGTADACDQYLQQKRFDEVDSTQITGAFANLSSLSPNI</sequence>
<dbReference type="GO" id="GO:0006537">
    <property type="term" value="P:glutamate biosynthetic process"/>
    <property type="evidence" value="ECO:0007669"/>
    <property type="project" value="UniProtKB-KW"/>
</dbReference>
<dbReference type="PANTHER" id="PTHR43100">
    <property type="entry name" value="GLUTAMATE SYNTHASE [NADPH] SMALL CHAIN"/>
    <property type="match status" value="1"/>
</dbReference>
<comment type="pathway">
    <text evidence="4">Amino-acid biosynthesis.</text>
</comment>
<dbReference type="InterPro" id="IPR023753">
    <property type="entry name" value="FAD/NAD-binding_dom"/>
</dbReference>
<dbReference type="Pfam" id="PF14691">
    <property type="entry name" value="Fer4_20"/>
    <property type="match status" value="1"/>
</dbReference>
<evidence type="ECO:0000256" key="3">
    <source>
        <dbReference type="ARBA" id="ARBA00023164"/>
    </source>
</evidence>
<dbReference type="SUPFAM" id="SSF51905">
    <property type="entry name" value="FAD/NAD(P)-binding domain"/>
    <property type="match status" value="1"/>
</dbReference>
<dbReference type="Pfam" id="PF07992">
    <property type="entry name" value="Pyr_redox_2"/>
    <property type="match status" value="2"/>
</dbReference>
<dbReference type="SUPFAM" id="SSF51971">
    <property type="entry name" value="Nucleotide-binding domain"/>
    <property type="match status" value="1"/>
</dbReference>
<dbReference type="PANTHER" id="PTHR43100:SF1">
    <property type="entry name" value="GLUTAMATE SYNTHASE [NADPH] SMALL CHAIN"/>
    <property type="match status" value="1"/>
</dbReference>
<dbReference type="OrthoDB" id="4327079at2759"/>
<dbReference type="Gene3D" id="3.50.50.60">
    <property type="entry name" value="FAD/NAD(P)-binding domain"/>
    <property type="match status" value="2"/>
</dbReference>
<protein>
    <recommendedName>
        <fullName evidence="5">4Fe-4S ferredoxin-type domain-containing protein</fullName>
    </recommendedName>
</protein>
<dbReference type="InterPro" id="IPR036188">
    <property type="entry name" value="FAD/NAD-bd_sf"/>
</dbReference>
<dbReference type="InParanoid" id="A0A1E7FG05"/>
<dbReference type="Gene3D" id="1.10.1060.10">
    <property type="entry name" value="Alpha-helical ferredoxin"/>
    <property type="match status" value="1"/>
</dbReference>
<evidence type="ECO:0000259" key="5">
    <source>
        <dbReference type="PROSITE" id="PS51379"/>
    </source>
</evidence>
<organism evidence="6 7">
    <name type="scientific">Fragilariopsis cylindrus CCMP1102</name>
    <dbReference type="NCBI Taxonomy" id="635003"/>
    <lineage>
        <taxon>Eukaryota</taxon>
        <taxon>Sar</taxon>
        <taxon>Stramenopiles</taxon>
        <taxon>Ochrophyta</taxon>
        <taxon>Bacillariophyta</taxon>
        <taxon>Bacillariophyceae</taxon>
        <taxon>Bacillariophycidae</taxon>
        <taxon>Bacillariales</taxon>
        <taxon>Bacillariaceae</taxon>
        <taxon>Fragilariopsis</taxon>
    </lineage>
</organism>
<dbReference type="PROSITE" id="PS51379">
    <property type="entry name" value="4FE4S_FER_2"/>
    <property type="match status" value="1"/>
</dbReference>
<dbReference type="SUPFAM" id="SSF46548">
    <property type="entry name" value="alpha-helical ferredoxin"/>
    <property type="match status" value="1"/>
</dbReference>
<dbReference type="Proteomes" id="UP000095751">
    <property type="component" value="Unassembled WGS sequence"/>
</dbReference>
<dbReference type="InterPro" id="IPR017896">
    <property type="entry name" value="4Fe4S_Fe-S-bd"/>
</dbReference>
<proteinExistence type="predicted"/>
<dbReference type="PRINTS" id="PR00419">
    <property type="entry name" value="ADXRDTASE"/>
</dbReference>
<dbReference type="EMBL" id="KV784357">
    <property type="protein sequence ID" value="OEU17099.1"/>
    <property type="molecule type" value="Genomic_DNA"/>
</dbReference>
<dbReference type="GO" id="GO:0051536">
    <property type="term" value="F:iron-sulfur cluster binding"/>
    <property type="evidence" value="ECO:0007669"/>
    <property type="project" value="InterPro"/>
</dbReference>
<dbReference type="NCBIfam" id="TIGR01317">
    <property type="entry name" value="GOGAT_sm_gam"/>
    <property type="match status" value="1"/>
</dbReference>
<dbReference type="GO" id="GO:0016639">
    <property type="term" value="F:oxidoreductase activity, acting on the CH-NH2 group of donors, NAD or NADP as acceptor"/>
    <property type="evidence" value="ECO:0007669"/>
    <property type="project" value="InterPro"/>
</dbReference>
<dbReference type="KEGG" id="fcy:FRACYDRAFT_260715"/>
<reference evidence="6 7" key="1">
    <citation type="submission" date="2016-09" db="EMBL/GenBank/DDBJ databases">
        <title>Extensive genetic diversity and differential bi-allelic expression allows diatom success in the polar Southern Ocean.</title>
        <authorList>
            <consortium name="DOE Joint Genome Institute"/>
            <person name="Mock T."/>
            <person name="Otillar R.P."/>
            <person name="Strauss J."/>
            <person name="Dupont C."/>
            <person name="Frickenhaus S."/>
            <person name="Maumus F."/>
            <person name="Mcmullan M."/>
            <person name="Sanges R."/>
            <person name="Schmutz J."/>
            <person name="Toseland A."/>
            <person name="Valas R."/>
            <person name="Veluchamy A."/>
            <person name="Ward B.J."/>
            <person name="Allen A."/>
            <person name="Barry K."/>
            <person name="Falciatore A."/>
            <person name="Ferrante M."/>
            <person name="Fortunato A.E."/>
            <person name="Gloeckner G."/>
            <person name="Gruber A."/>
            <person name="Hipkin R."/>
            <person name="Janech M."/>
            <person name="Kroth P."/>
            <person name="Leese F."/>
            <person name="Lindquist E."/>
            <person name="Lyon B.R."/>
            <person name="Martin J."/>
            <person name="Mayer C."/>
            <person name="Parker M."/>
            <person name="Quesneville H."/>
            <person name="Raymond J."/>
            <person name="Uhlig C."/>
            <person name="Valentin K.U."/>
            <person name="Worden A.Z."/>
            <person name="Armbrust E.V."/>
            <person name="Bowler C."/>
            <person name="Green B."/>
            <person name="Moulton V."/>
            <person name="Van Oosterhout C."/>
            <person name="Grigoriev I."/>
        </authorList>
    </citation>
    <scope>NUCLEOTIDE SEQUENCE [LARGE SCALE GENOMIC DNA]</scope>
    <source>
        <strain evidence="6 7">CCMP1102</strain>
    </source>
</reference>
<name>A0A1E7FG05_9STRA</name>
<dbReference type="InterPro" id="IPR009051">
    <property type="entry name" value="Helical_ferredxn"/>
</dbReference>
<keyword evidence="2" id="KW-0560">Oxidoreductase</keyword>
<keyword evidence="1" id="KW-0028">Amino-acid biosynthesis</keyword>
<dbReference type="InterPro" id="IPR051394">
    <property type="entry name" value="Glutamate_Synthase"/>
</dbReference>
<feature type="domain" description="4Fe-4S ferredoxin-type" evidence="5">
    <location>
        <begin position="114"/>
        <end position="147"/>
    </location>
</feature>
<evidence type="ECO:0000313" key="6">
    <source>
        <dbReference type="EMBL" id="OEU17099.1"/>
    </source>
</evidence>